<organism evidence="1">
    <name type="scientific">viral metagenome</name>
    <dbReference type="NCBI Taxonomy" id="1070528"/>
    <lineage>
        <taxon>unclassified sequences</taxon>
        <taxon>metagenomes</taxon>
        <taxon>organismal metagenomes</taxon>
    </lineage>
</organism>
<evidence type="ECO:0000313" key="1">
    <source>
        <dbReference type="EMBL" id="QHT30431.1"/>
    </source>
</evidence>
<reference evidence="1" key="1">
    <citation type="journal article" date="2020" name="Nature">
        <title>Giant virus diversity and host interactions through global metagenomics.</title>
        <authorList>
            <person name="Schulz F."/>
            <person name="Roux S."/>
            <person name="Paez-Espino D."/>
            <person name="Jungbluth S."/>
            <person name="Walsh D.A."/>
            <person name="Denef V.J."/>
            <person name="McMahon K.D."/>
            <person name="Konstantinidis K.T."/>
            <person name="Eloe-Fadrosh E.A."/>
            <person name="Kyrpides N.C."/>
            <person name="Woyke T."/>
        </authorList>
    </citation>
    <scope>NUCLEOTIDE SEQUENCE</scope>
    <source>
        <strain evidence="1">GVMAG-M-3300009149-34</strain>
    </source>
</reference>
<protein>
    <submittedName>
        <fullName evidence="1">Uncharacterized protein</fullName>
    </submittedName>
</protein>
<name>A0A6C0EP40_9ZZZZ</name>
<accession>A0A6C0EP40</accession>
<dbReference type="EMBL" id="MN738899">
    <property type="protein sequence ID" value="QHT30431.1"/>
    <property type="molecule type" value="Genomic_DNA"/>
</dbReference>
<sequence length="154" mass="18979">MNDFVELIEPKYKLAICELYHPYFHGDLNDEDNKVKNYLYNSYLCAYTIEEDELYDLYPWRSHERPWGLPLERSWPDVKHPSIRNYHNIVKKYALEIVQMIHINTGHQMCIPKTFWLKIIQRKYKNYYKKLQERIRRAKHPKALFKRQITGKRF</sequence>
<dbReference type="AlphaFoldDB" id="A0A6C0EP40"/>
<proteinExistence type="predicted"/>